<evidence type="ECO:0000313" key="4">
    <source>
        <dbReference type="Proteomes" id="UP001430356"/>
    </source>
</evidence>
<dbReference type="Proteomes" id="UP001430356">
    <property type="component" value="Unassembled WGS sequence"/>
</dbReference>
<dbReference type="AlphaFoldDB" id="A0AAW0EU92"/>
<gene>
    <name evidence="3" type="ORF">NESM_000654200</name>
</gene>
<comment type="caution">
    <text evidence="3">The sequence shown here is derived from an EMBL/GenBank/DDBJ whole genome shotgun (WGS) entry which is preliminary data.</text>
</comment>
<evidence type="ECO:0000256" key="1">
    <source>
        <dbReference type="SAM" id="Coils"/>
    </source>
</evidence>
<feature type="coiled-coil region" evidence="1">
    <location>
        <begin position="24"/>
        <end position="51"/>
    </location>
</feature>
<accession>A0AAW0EU92</accession>
<keyword evidence="1" id="KW-0175">Coiled coil</keyword>
<dbReference type="EMBL" id="JAECZO010000095">
    <property type="protein sequence ID" value="KAK7197092.1"/>
    <property type="molecule type" value="Genomic_DNA"/>
</dbReference>
<protein>
    <submittedName>
        <fullName evidence="3">Uncharacterized protein</fullName>
    </submittedName>
</protein>
<proteinExistence type="predicted"/>
<feature type="region of interest" description="Disordered" evidence="2">
    <location>
        <begin position="647"/>
        <end position="697"/>
    </location>
</feature>
<name>A0AAW0EU92_9TRYP</name>
<evidence type="ECO:0000313" key="3">
    <source>
        <dbReference type="EMBL" id="KAK7197092.1"/>
    </source>
</evidence>
<keyword evidence="4" id="KW-1185">Reference proteome</keyword>
<evidence type="ECO:0000256" key="2">
    <source>
        <dbReference type="SAM" id="MobiDB-lite"/>
    </source>
</evidence>
<organism evidence="3 4">
    <name type="scientific">Novymonas esmeraldas</name>
    <dbReference type="NCBI Taxonomy" id="1808958"/>
    <lineage>
        <taxon>Eukaryota</taxon>
        <taxon>Discoba</taxon>
        <taxon>Euglenozoa</taxon>
        <taxon>Kinetoplastea</taxon>
        <taxon>Metakinetoplastina</taxon>
        <taxon>Trypanosomatida</taxon>
        <taxon>Trypanosomatidae</taxon>
        <taxon>Novymonas</taxon>
    </lineage>
</organism>
<reference evidence="3 4" key="1">
    <citation type="journal article" date="2021" name="MBio">
        <title>A New Model Trypanosomatid, Novymonas esmeraldas: Genomic Perception of Its 'Candidatus Pandoraea novymonadis' Endosymbiont.</title>
        <authorList>
            <person name="Zakharova A."/>
            <person name="Saura A."/>
            <person name="Butenko A."/>
            <person name="Podesvova L."/>
            <person name="Warmusova S."/>
            <person name="Kostygov A.Y."/>
            <person name="Nenarokova A."/>
            <person name="Lukes J."/>
            <person name="Opperdoes F.R."/>
            <person name="Yurchenko V."/>
        </authorList>
    </citation>
    <scope>NUCLEOTIDE SEQUENCE [LARGE SCALE GENOMIC DNA]</scope>
    <source>
        <strain evidence="3 4">E262AT.01</strain>
    </source>
</reference>
<feature type="compositionally biased region" description="Low complexity" evidence="2">
    <location>
        <begin position="665"/>
        <end position="684"/>
    </location>
</feature>
<sequence length="697" mass="75675">MERLTTLDSIVSLSALPEGSDPLLARLQDTYTRQKRQVAAQKRKHADLELQTAAAYYSDLPVSLELLSDGTASLFTELERLLEASHDGKGPPSREMALLQRIRQQTNRELRESMSFIEEGYRSGFEKLLRESRFEERRVSLAKAAASLSTSATTLKNTQRPPIESLAASSVASSAPAAKPRAASRRVPLQEALSASVSLMAESLAVLLQCEVVRVYLYDTNDHLECVATFPYHATRADPMQSSYLSMMAVREVHRIVCRERLAINGGLGNEAAAARDGSVTDASLRDVGSSSGGDAATGLEDIRTCLLLPVFSPQGNGRQFGMLHAVNKLCPTALGIVSDDPAEAAHVGFTVEDETLACSVARVLGTLLSRYPTNAFFVSDAGERLRRSAFPGDADVLSLTAHLPPALQDEVQEAAGVGQLALSRLTPQLVHRAPMQAIYEARTAAGESRRRKLAKLGPRDGAVSSVEFNLRCMNELWESSRDDNVTLHKQYRVLEEQVHSMRLLLRNVLDGVAAARAMPLSTDTAQFLHNLEMYGRSERTERMAKYVSEQMLAIPTHAAHASPAGAAAAKCAPLPSPPSHAATAATAHMSDAELHALRNHHARLNTVTPASLHFDGPNGVRSYTSDPAQKREQVRFIDELCRRARQEGQPTAAARRPDARRQAQHAPLPAVGSGTSSTAAAAAKHSPYPFQRPFKL</sequence>